<comment type="caution">
    <text evidence="5">The sequence shown here is derived from an EMBL/GenBank/DDBJ whole genome shotgun (WGS) entry which is preliminary data.</text>
</comment>
<sequence length="478" mass="54026">MRIVDQSKGIFLWAVLVVEDLFQIGSTEAEVEDALRHLPTGNQLFDLIFQIVLKIPKHNQERARDMITFTINSRRNLAISELAALMAVRRSQRFEDIAQNTSISMERDIQTICRSLLSCENGFVRPFHLTIRDFFHGELCPQQFKLLPLPSSNDFPPAEPLKYAVDSFLYHTIRAPEVKQMALVTPIRTFMWSKSSFTRWFQFIWEHGNSLRLLLRSMQRKSALTGEQGTLLMPEKVTPIHVLALLVNNTTLLTKVAFSDMDYSWFSLNDVDSEGRTVIHWAAGQEGIQGHFPTKEISNESEIISNLVSRGLDPNRVAINGRSPLHIVVQGGRHHNLRALVRQGVDVNVQDQNFFRPLHLTVRFATSSDLIHLSISADATVDARDKDEETPLHHAAIYNYTEAINALTAANATVDARDEIQCTPLHIAALHNHTEAINALIAANATVDARAADQSTPLLNRRLFTLQLHKTTQRLLMP</sequence>
<keyword evidence="1" id="KW-0677">Repeat</keyword>
<dbReference type="Pfam" id="PF12796">
    <property type="entry name" value="Ank_2"/>
    <property type="match status" value="1"/>
</dbReference>
<evidence type="ECO:0000256" key="1">
    <source>
        <dbReference type="ARBA" id="ARBA00022737"/>
    </source>
</evidence>
<dbReference type="OrthoDB" id="20872at2759"/>
<dbReference type="AlphaFoldDB" id="A0A3D8Q7F2"/>
<feature type="signal peptide" evidence="4">
    <location>
        <begin position="1"/>
        <end position="29"/>
    </location>
</feature>
<proteinExistence type="predicted"/>
<feature type="repeat" description="ANK" evidence="3">
    <location>
        <begin position="387"/>
        <end position="419"/>
    </location>
</feature>
<evidence type="ECO:0000256" key="4">
    <source>
        <dbReference type="SAM" id="SignalP"/>
    </source>
</evidence>
<organism evidence="5 6">
    <name type="scientific">Coleophoma crateriformis</name>
    <dbReference type="NCBI Taxonomy" id="565419"/>
    <lineage>
        <taxon>Eukaryota</taxon>
        <taxon>Fungi</taxon>
        <taxon>Dikarya</taxon>
        <taxon>Ascomycota</taxon>
        <taxon>Pezizomycotina</taxon>
        <taxon>Leotiomycetes</taxon>
        <taxon>Helotiales</taxon>
        <taxon>Dermateaceae</taxon>
        <taxon>Coleophoma</taxon>
    </lineage>
</organism>
<dbReference type="Gene3D" id="1.25.40.20">
    <property type="entry name" value="Ankyrin repeat-containing domain"/>
    <property type="match status" value="1"/>
</dbReference>
<dbReference type="PANTHER" id="PTHR24123:SF33">
    <property type="entry name" value="PROTEIN HOS4"/>
    <property type="match status" value="1"/>
</dbReference>
<feature type="repeat" description="ANK" evidence="3">
    <location>
        <begin position="320"/>
        <end position="352"/>
    </location>
</feature>
<accession>A0A3D8Q7F2</accession>
<protein>
    <submittedName>
        <fullName evidence="5">Uncharacterized protein</fullName>
    </submittedName>
</protein>
<name>A0A3D8Q7F2_9HELO</name>
<evidence type="ECO:0000313" key="5">
    <source>
        <dbReference type="EMBL" id="RDW57729.1"/>
    </source>
</evidence>
<dbReference type="PROSITE" id="PS50088">
    <property type="entry name" value="ANK_REPEAT"/>
    <property type="match status" value="3"/>
</dbReference>
<dbReference type="PROSITE" id="PS50297">
    <property type="entry name" value="ANK_REP_REGION"/>
    <property type="match status" value="3"/>
</dbReference>
<dbReference type="SUPFAM" id="SSF48403">
    <property type="entry name" value="Ankyrin repeat"/>
    <property type="match status" value="1"/>
</dbReference>
<reference evidence="5 6" key="1">
    <citation type="journal article" date="2018" name="IMA Fungus">
        <title>IMA Genome-F 9: Draft genome sequence of Annulohypoxylon stygium, Aspergillus mulundensis, Berkeleyomyces basicola (syn. Thielaviopsis basicola), Ceratocystis smalleyi, two Cercospora beticola strains, Coleophoma cylindrospora, Fusarium fracticaudum, Phialophora cf. hyalina, and Morchella septimelata.</title>
        <authorList>
            <person name="Wingfield B.D."/>
            <person name="Bills G.F."/>
            <person name="Dong Y."/>
            <person name="Huang W."/>
            <person name="Nel W.J."/>
            <person name="Swalarsk-Parry B.S."/>
            <person name="Vaghefi N."/>
            <person name="Wilken P.M."/>
            <person name="An Z."/>
            <person name="de Beer Z.W."/>
            <person name="De Vos L."/>
            <person name="Chen L."/>
            <person name="Duong T.A."/>
            <person name="Gao Y."/>
            <person name="Hammerbacher A."/>
            <person name="Kikkert J.R."/>
            <person name="Li Y."/>
            <person name="Li H."/>
            <person name="Li K."/>
            <person name="Li Q."/>
            <person name="Liu X."/>
            <person name="Ma X."/>
            <person name="Naidoo K."/>
            <person name="Pethybridge S.J."/>
            <person name="Sun J."/>
            <person name="Steenkamp E.T."/>
            <person name="van der Nest M.A."/>
            <person name="van Wyk S."/>
            <person name="Wingfield M.J."/>
            <person name="Xiong C."/>
            <person name="Yue Q."/>
            <person name="Zhang X."/>
        </authorList>
    </citation>
    <scope>NUCLEOTIDE SEQUENCE [LARGE SCALE GENOMIC DNA]</scope>
    <source>
        <strain evidence="5 6">BP5796</strain>
    </source>
</reference>
<evidence type="ECO:0000313" key="6">
    <source>
        <dbReference type="Proteomes" id="UP000256328"/>
    </source>
</evidence>
<dbReference type="EMBL" id="PDLN01000022">
    <property type="protein sequence ID" value="RDW57729.1"/>
    <property type="molecule type" value="Genomic_DNA"/>
</dbReference>
<dbReference type="Pfam" id="PF00023">
    <property type="entry name" value="Ank"/>
    <property type="match status" value="1"/>
</dbReference>
<evidence type="ECO:0000256" key="2">
    <source>
        <dbReference type="ARBA" id="ARBA00023043"/>
    </source>
</evidence>
<dbReference type="InterPro" id="IPR002110">
    <property type="entry name" value="Ankyrin_rpt"/>
</dbReference>
<gene>
    <name evidence="5" type="ORF">BP5796_12530</name>
</gene>
<evidence type="ECO:0000256" key="3">
    <source>
        <dbReference type="PROSITE-ProRule" id="PRU00023"/>
    </source>
</evidence>
<feature type="repeat" description="ANK" evidence="3">
    <location>
        <begin position="423"/>
        <end position="452"/>
    </location>
</feature>
<dbReference type="Proteomes" id="UP000256328">
    <property type="component" value="Unassembled WGS sequence"/>
</dbReference>
<dbReference type="PANTHER" id="PTHR24123">
    <property type="entry name" value="ANKYRIN REPEAT-CONTAINING"/>
    <property type="match status" value="1"/>
</dbReference>
<dbReference type="InterPro" id="IPR036770">
    <property type="entry name" value="Ankyrin_rpt-contain_sf"/>
</dbReference>
<dbReference type="InterPro" id="IPR051165">
    <property type="entry name" value="Multifunctional_ANK_Repeat"/>
</dbReference>
<keyword evidence="6" id="KW-1185">Reference proteome</keyword>
<keyword evidence="4" id="KW-0732">Signal</keyword>
<keyword evidence="2 3" id="KW-0040">ANK repeat</keyword>
<feature type="chain" id="PRO_5017801908" evidence="4">
    <location>
        <begin position="30"/>
        <end position="478"/>
    </location>
</feature>
<dbReference type="SMART" id="SM00248">
    <property type="entry name" value="ANK"/>
    <property type="match status" value="5"/>
</dbReference>